<comment type="similarity">
    <text evidence="1 13 14">Belongs to the NAD synthetase family.</text>
</comment>
<dbReference type="GO" id="GO:0004359">
    <property type="term" value="F:glutaminase activity"/>
    <property type="evidence" value="ECO:0007669"/>
    <property type="project" value="InterPro"/>
</dbReference>
<dbReference type="EC" id="6.3.1.5" evidence="11 13"/>
<sequence length="276" mass="30907">MHPLQKEIIEALKVKPVIKPEEEIEKTIRFMKAYLKAHPFLKAFVLGISGGQDSTLVGKLAQRALAEMRAETGDDSYAFIAVKLPYGIQADAKDVEDALTFIEPDKVLTVNIQLATDAIVSALVENGEVISDFNKGNIKARQRMVVQYAIAGEHNGAVLGSDHAAESVTGFFTKFGDGAADLMPIWRLNKRQGRLLLKTLQSPEHLYEKIPTADLEEERPGFADEEALGVSYEAIDDYLEGKTVTDSEAERIAFWYNRTKHKRHLPITIYDDFWKQ</sequence>
<keyword evidence="18" id="KW-1185">Reference proteome</keyword>
<feature type="binding site" description="in other chain" evidence="13">
    <location>
        <position position="141"/>
    </location>
    <ligand>
        <name>deamido-NAD(+)</name>
        <dbReference type="ChEBI" id="CHEBI:58437"/>
        <note>ligand shared between two neighboring subunits</note>
    </ligand>
</feature>
<comment type="caution">
    <text evidence="13">Lacks conserved residue(s) required for the propagation of feature annotation.</text>
</comment>
<comment type="function">
    <text evidence="10 13">Catalyzes the ATP-dependent amidation of deamido-NAD to form NAD. Uses ammonia as a nitrogen source.</text>
</comment>
<keyword evidence="3 13" id="KW-0436">Ligase</keyword>
<dbReference type="Pfam" id="PF02540">
    <property type="entry name" value="NAD_synthase"/>
    <property type="match status" value="1"/>
</dbReference>
<feature type="binding site" evidence="13">
    <location>
        <position position="190"/>
    </location>
    <ligand>
        <name>ATP</name>
        <dbReference type="ChEBI" id="CHEBI:30616"/>
    </ligand>
</feature>
<comment type="catalytic activity">
    <reaction evidence="9 13 15">
        <text>deamido-NAD(+) + NH4(+) + ATP = AMP + diphosphate + NAD(+) + H(+)</text>
        <dbReference type="Rhea" id="RHEA:21188"/>
        <dbReference type="ChEBI" id="CHEBI:15378"/>
        <dbReference type="ChEBI" id="CHEBI:28938"/>
        <dbReference type="ChEBI" id="CHEBI:30616"/>
        <dbReference type="ChEBI" id="CHEBI:33019"/>
        <dbReference type="ChEBI" id="CHEBI:57540"/>
        <dbReference type="ChEBI" id="CHEBI:58437"/>
        <dbReference type="ChEBI" id="CHEBI:456215"/>
        <dbReference type="EC" id="6.3.1.5"/>
    </reaction>
</comment>
<dbReference type="GO" id="GO:0008795">
    <property type="term" value="F:NAD+ synthase activity"/>
    <property type="evidence" value="ECO:0007669"/>
    <property type="project" value="UniProtKB-UniRule"/>
</dbReference>
<evidence type="ECO:0000256" key="2">
    <source>
        <dbReference type="ARBA" id="ARBA00011738"/>
    </source>
</evidence>
<feature type="binding site" description="in other chain" evidence="13">
    <location>
        <position position="174"/>
    </location>
    <ligand>
        <name>deamido-NAD(+)</name>
        <dbReference type="ChEBI" id="CHEBI:58437"/>
        <note>ligand shared between two neighboring subunits</note>
    </ligand>
</feature>
<dbReference type="CDD" id="cd00553">
    <property type="entry name" value="NAD_synthase"/>
    <property type="match status" value="1"/>
</dbReference>
<accession>A0A1S6IS89</accession>
<evidence type="ECO:0000256" key="14">
    <source>
        <dbReference type="RuleBase" id="RU003811"/>
    </source>
</evidence>
<dbReference type="InterPro" id="IPR003694">
    <property type="entry name" value="NAD_synthase"/>
</dbReference>
<dbReference type="KEGG" id="jda:BW727_102085"/>
<dbReference type="RefSeq" id="WP_062468255.1">
    <property type="nucleotide sequence ID" value="NZ_BBYN01000006.1"/>
</dbReference>
<dbReference type="InterPro" id="IPR022926">
    <property type="entry name" value="NH(3)-dep_NAD(+)_synth"/>
</dbReference>
<keyword evidence="7 13" id="KW-0460">Magnesium</keyword>
<evidence type="ECO:0000256" key="6">
    <source>
        <dbReference type="ARBA" id="ARBA00022840"/>
    </source>
</evidence>
<evidence type="ECO:0000313" key="18">
    <source>
        <dbReference type="Proteomes" id="UP000188993"/>
    </source>
</evidence>
<dbReference type="AlphaFoldDB" id="A0A1S6IS89"/>
<dbReference type="FunFam" id="3.40.50.620:FF:000015">
    <property type="entry name" value="NH(3)-dependent NAD(+) synthetase"/>
    <property type="match status" value="1"/>
</dbReference>
<dbReference type="GO" id="GO:0046872">
    <property type="term" value="F:metal ion binding"/>
    <property type="evidence" value="ECO:0007669"/>
    <property type="project" value="UniProtKB-KW"/>
</dbReference>
<evidence type="ECO:0000313" key="17">
    <source>
        <dbReference type="EMBL" id="AQS54399.1"/>
    </source>
</evidence>
<dbReference type="SUPFAM" id="SSF52402">
    <property type="entry name" value="Adenine nucleotide alpha hydrolases-like"/>
    <property type="match status" value="1"/>
</dbReference>
<dbReference type="EMBL" id="CP019728">
    <property type="protein sequence ID" value="AQS54399.1"/>
    <property type="molecule type" value="Genomic_DNA"/>
</dbReference>
<dbReference type="STRING" id="708126.BW727_102085"/>
<evidence type="ECO:0000256" key="11">
    <source>
        <dbReference type="ARBA" id="ARBA00066987"/>
    </source>
</evidence>
<reference evidence="17 18" key="1">
    <citation type="journal article" date="2014" name="Int. J. Syst. Evol. Microbiol.">
        <title>Jeotgalibaca dankookensis gen. nov., sp. nov., a member of the family Carnobacteriaceae, isolated from seujeot (Korean traditional food).</title>
        <authorList>
            <person name="Lee D.G."/>
            <person name="Trujillo M.E."/>
            <person name="Kang H."/>
            <person name="Ahn T.Y."/>
        </authorList>
    </citation>
    <scope>NUCLEOTIDE SEQUENCE [LARGE SCALE GENOMIC DNA]</scope>
    <source>
        <strain evidence="17 18">EX-07</strain>
    </source>
</reference>
<evidence type="ECO:0000256" key="13">
    <source>
        <dbReference type="HAMAP-Rule" id="MF_00193"/>
    </source>
</evidence>
<dbReference type="OrthoDB" id="9803818at2"/>
<dbReference type="GO" id="GO:0009435">
    <property type="term" value="P:NAD+ biosynthetic process"/>
    <property type="evidence" value="ECO:0007669"/>
    <property type="project" value="UniProtKB-UniRule"/>
</dbReference>
<feature type="binding site" evidence="13">
    <location>
        <position position="212"/>
    </location>
    <ligand>
        <name>ATP</name>
        <dbReference type="ChEBI" id="CHEBI:30616"/>
    </ligand>
</feature>
<proteinExistence type="inferred from homology"/>
<dbReference type="Proteomes" id="UP000188993">
    <property type="component" value="Chromosome"/>
</dbReference>
<feature type="binding site" evidence="13">
    <location>
        <position position="53"/>
    </location>
    <ligand>
        <name>Mg(2+)</name>
        <dbReference type="ChEBI" id="CHEBI:18420"/>
    </ligand>
</feature>
<feature type="binding site" evidence="13">
    <location>
        <begin position="47"/>
        <end position="54"/>
    </location>
    <ligand>
        <name>ATP</name>
        <dbReference type="ChEBI" id="CHEBI:30616"/>
    </ligand>
</feature>
<dbReference type="Gene3D" id="3.40.50.620">
    <property type="entry name" value="HUPs"/>
    <property type="match status" value="1"/>
</dbReference>
<evidence type="ECO:0000256" key="10">
    <source>
        <dbReference type="ARBA" id="ARBA00055966"/>
    </source>
</evidence>
<comment type="pathway">
    <text evidence="13">Cofactor biosynthesis; NAD(+) biosynthesis; NAD(+) from deamido-NAD(+) (ammonia route): step 1/1.</text>
</comment>
<keyword evidence="4 13" id="KW-0479">Metal-binding</keyword>
<dbReference type="GO" id="GO:0005737">
    <property type="term" value="C:cytoplasm"/>
    <property type="evidence" value="ECO:0007669"/>
    <property type="project" value="InterPro"/>
</dbReference>
<gene>
    <name evidence="13 17" type="primary">nadE</name>
    <name evidence="17" type="ORF">BW727_102085</name>
</gene>
<dbReference type="InterPro" id="IPR022310">
    <property type="entry name" value="NAD/GMP_synthase"/>
</dbReference>
<evidence type="ECO:0000256" key="12">
    <source>
        <dbReference type="ARBA" id="ARBA00070926"/>
    </source>
</evidence>
<evidence type="ECO:0000256" key="15">
    <source>
        <dbReference type="RuleBase" id="RU003812"/>
    </source>
</evidence>
<dbReference type="GO" id="GO:0003952">
    <property type="term" value="F:NAD+ synthase (glutamine-hydrolyzing) activity"/>
    <property type="evidence" value="ECO:0007669"/>
    <property type="project" value="InterPro"/>
</dbReference>
<evidence type="ECO:0000256" key="7">
    <source>
        <dbReference type="ARBA" id="ARBA00022842"/>
    </source>
</evidence>
<evidence type="ECO:0000256" key="3">
    <source>
        <dbReference type="ARBA" id="ARBA00022598"/>
    </source>
</evidence>
<name>A0A1S6IS89_9LACT</name>
<dbReference type="NCBIfam" id="NF001979">
    <property type="entry name" value="PRK00768.1"/>
    <property type="match status" value="1"/>
</dbReference>
<dbReference type="UniPathway" id="UPA00253">
    <property type="reaction ID" value="UER00333"/>
</dbReference>
<protein>
    <recommendedName>
        <fullName evidence="12 13">NH(3)-dependent NAD(+) synthetase</fullName>
        <ecNumber evidence="11 13">6.3.1.5</ecNumber>
    </recommendedName>
</protein>
<feature type="domain" description="NAD/GMP synthase" evidence="16">
    <location>
        <begin position="24"/>
        <end position="266"/>
    </location>
</feature>
<evidence type="ECO:0000256" key="1">
    <source>
        <dbReference type="ARBA" id="ARBA00005859"/>
    </source>
</evidence>
<organism evidence="17 18">
    <name type="scientific">Jeotgalibaca dankookensis</name>
    <dbReference type="NCBI Taxonomy" id="708126"/>
    <lineage>
        <taxon>Bacteria</taxon>
        <taxon>Bacillati</taxon>
        <taxon>Bacillota</taxon>
        <taxon>Bacilli</taxon>
        <taxon>Lactobacillales</taxon>
        <taxon>Carnobacteriaceae</taxon>
        <taxon>Jeotgalibaca</taxon>
    </lineage>
</organism>
<dbReference type="InterPro" id="IPR014729">
    <property type="entry name" value="Rossmann-like_a/b/a_fold"/>
</dbReference>
<feature type="binding site" evidence="13">
    <location>
        <position position="181"/>
    </location>
    <ligand>
        <name>deamido-NAD(+)</name>
        <dbReference type="ChEBI" id="CHEBI:58437"/>
        <note>ligand shared between two neighboring subunits</note>
    </ligand>
</feature>
<dbReference type="PANTHER" id="PTHR23090:SF7">
    <property type="entry name" value="NH(3)-DEPENDENT NAD(+) SYNTHETASE"/>
    <property type="match status" value="1"/>
</dbReference>
<feature type="binding site" description="in other chain" evidence="13">
    <location>
        <begin position="261"/>
        <end position="262"/>
    </location>
    <ligand>
        <name>deamido-NAD(+)</name>
        <dbReference type="ChEBI" id="CHEBI:58437"/>
        <note>ligand shared between two neighboring subunits</note>
    </ligand>
</feature>
<evidence type="ECO:0000256" key="4">
    <source>
        <dbReference type="ARBA" id="ARBA00022723"/>
    </source>
</evidence>
<dbReference type="HAMAP" id="MF_00193">
    <property type="entry name" value="NadE_ammonia_dep"/>
    <property type="match status" value="1"/>
</dbReference>
<evidence type="ECO:0000259" key="16">
    <source>
        <dbReference type="Pfam" id="PF02540"/>
    </source>
</evidence>
<evidence type="ECO:0000256" key="8">
    <source>
        <dbReference type="ARBA" id="ARBA00023027"/>
    </source>
</evidence>
<dbReference type="PANTHER" id="PTHR23090">
    <property type="entry name" value="NH 3 /GLUTAMINE-DEPENDENT NAD + SYNTHETASE"/>
    <property type="match status" value="1"/>
</dbReference>
<keyword evidence="5 13" id="KW-0547">Nucleotide-binding</keyword>
<keyword evidence="8 13" id="KW-0520">NAD</keyword>
<keyword evidence="6 13" id="KW-0067">ATP-binding</keyword>
<comment type="subunit">
    <text evidence="2 13">Homodimer.</text>
</comment>
<dbReference type="NCBIfam" id="TIGR00552">
    <property type="entry name" value="nadE"/>
    <property type="match status" value="1"/>
</dbReference>
<evidence type="ECO:0000256" key="5">
    <source>
        <dbReference type="ARBA" id="ARBA00022741"/>
    </source>
</evidence>
<dbReference type="GO" id="GO:0005524">
    <property type="term" value="F:ATP binding"/>
    <property type="evidence" value="ECO:0007669"/>
    <property type="project" value="UniProtKB-UniRule"/>
</dbReference>
<feature type="binding site" evidence="13">
    <location>
        <position position="166"/>
    </location>
    <ligand>
        <name>Mg(2+)</name>
        <dbReference type="ChEBI" id="CHEBI:18420"/>
    </ligand>
</feature>
<evidence type="ECO:0000256" key="9">
    <source>
        <dbReference type="ARBA" id="ARBA00051206"/>
    </source>
</evidence>